<dbReference type="OrthoDB" id="414863at2759"/>
<dbReference type="AlphaFoldDB" id="A0A0D7AC65"/>
<protein>
    <submittedName>
        <fullName evidence="2">Uncharacterized protein</fullName>
    </submittedName>
</protein>
<keyword evidence="1" id="KW-0812">Transmembrane</keyword>
<keyword evidence="1" id="KW-0472">Membrane</keyword>
<name>A0A0D7AC65_9AGAR</name>
<gene>
    <name evidence="2" type="ORF">FISHEDRAFT_58928</name>
</gene>
<proteinExistence type="predicted"/>
<organism evidence="2 3">
    <name type="scientific">Fistulina hepatica ATCC 64428</name>
    <dbReference type="NCBI Taxonomy" id="1128425"/>
    <lineage>
        <taxon>Eukaryota</taxon>
        <taxon>Fungi</taxon>
        <taxon>Dikarya</taxon>
        <taxon>Basidiomycota</taxon>
        <taxon>Agaricomycotina</taxon>
        <taxon>Agaricomycetes</taxon>
        <taxon>Agaricomycetidae</taxon>
        <taxon>Agaricales</taxon>
        <taxon>Fistulinaceae</taxon>
        <taxon>Fistulina</taxon>
    </lineage>
</organism>
<evidence type="ECO:0000256" key="1">
    <source>
        <dbReference type="SAM" id="Phobius"/>
    </source>
</evidence>
<evidence type="ECO:0000313" key="2">
    <source>
        <dbReference type="EMBL" id="KIY48428.1"/>
    </source>
</evidence>
<evidence type="ECO:0000313" key="3">
    <source>
        <dbReference type="Proteomes" id="UP000054144"/>
    </source>
</evidence>
<reference evidence="2 3" key="1">
    <citation type="journal article" date="2015" name="Fungal Genet. Biol.">
        <title>Evolution of novel wood decay mechanisms in Agaricales revealed by the genome sequences of Fistulina hepatica and Cylindrobasidium torrendii.</title>
        <authorList>
            <person name="Floudas D."/>
            <person name="Held B.W."/>
            <person name="Riley R."/>
            <person name="Nagy L.G."/>
            <person name="Koehler G."/>
            <person name="Ransdell A.S."/>
            <person name="Younus H."/>
            <person name="Chow J."/>
            <person name="Chiniquy J."/>
            <person name="Lipzen A."/>
            <person name="Tritt A."/>
            <person name="Sun H."/>
            <person name="Haridas S."/>
            <person name="LaButti K."/>
            <person name="Ohm R.A."/>
            <person name="Kues U."/>
            <person name="Blanchette R.A."/>
            <person name="Grigoriev I.V."/>
            <person name="Minto R.E."/>
            <person name="Hibbett D.S."/>
        </authorList>
    </citation>
    <scope>NUCLEOTIDE SEQUENCE [LARGE SCALE GENOMIC DNA]</scope>
    <source>
        <strain evidence="2 3">ATCC 64428</strain>
    </source>
</reference>
<feature type="transmembrane region" description="Helical" evidence="1">
    <location>
        <begin position="36"/>
        <end position="55"/>
    </location>
</feature>
<keyword evidence="3" id="KW-1185">Reference proteome</keyword>
<keyword evidence="1" id="KW-1133">Transmembrane helix</keyword>
<dbReference type="EMBL" id="KN881833">
    <property type="protein sequence ID" value="KIY48428.1"/>
    <property type="molecule type" value="Genomic_DNA"/>
</dbReference>
<sequence length="414" mass="46933">MQSEKYDFFLSIFRDAPDVSSMRLSRLRYTVPFKKVFVGTIAFVLVLFFFLGRFLQYETPVITPAMYRVVLVSLSSSLDRMDRELPITIQSLVSQTVLPYEIRIYLPLEEEDFVRQRVQASRGEDVSAKPLPAVLLHPVVRLLHRDDYGAATKYLHVIRDMLRGADSGFPDVTLNQPIIIVDDDHSYSPHLVSTLLQAHKAYPDAAVGFRGWRIRLFSPDLEWGVPSDEYDRHVIQGHMLAEPYRVGVLTANEGYLVVPRFFVFNAISQNGRPIESESISYETSAELLNMLHLMSASGHLADDIWMSGNLARQHVPRYVVPLPGPASVDVAHTRRLDARLEAEGLSRTSVNGVALQRFSDAWIDEGIFYRFSRHAASKPPNHGGPWVSDAEADAEPVYLPWPELVWKTLQAWIA</sequence>
<accession>A0A0D7AC65</accession>
<dbReference type="Proteomes" id="UP000054144">
    <property type="component" value="Unassembled WGS sequence"/>
</dbReference>